<name>A0ABQ7R5H3_PLUXY</name>
<sequence>MEQKEKERNVEIVGLEKQDNENLPLVISNIAEKLNLNPKDIEEVKRVGSEKVGEKQNRPRPVIVTLRSKTARDIWIKQRKVRLNNDKIYGNGSKQNVFINEDLTKYKRQLFWSAKTQLKPQFNFIWIQNTNILVKKNELEKKIYNIRCEEDIKFVLTALKERSEKSE</sequence>
<comment type="caution">
    <text evidence="3">The sequence shown here is derived from an EMBL/GenBank/DDBJ whole genome shotgun (WGS) entry which is preliminary data.</text>
</comment>
<evidence type="ECO:0000313" key="4">
    <source>
        <dbReference type="Proteomes" id="UP000823941"/>
    </source>
</evidence>
<evidence type="ECO:0000259" key="1">
    <source>
        <dbReference type="Pfam" id="PF03258"/>
    </source>
</evidence>
<dbReference type="Pfam" id="PF03258">
    <property type="entry name" value="Baculo_FP"/>
    <property type="match status" value="1"/>
</dbReference>
<dbReference type="Pfam" id="PF25298">
    <property type="entry name" value="Baculo_FP_2nd"/>
    <property type="match status" value="1"/>
</dbReference>
<evidence type="ECO:0000259" key="2">
    <source>
        <dbReference type="Pfam" id="PF25298"/>
    </source>
</evidence>
<gene>
    <name evidence="3" type="ORF">JYU34_002048</name>
</gene>
<keyword evidence="4" id="KW-1185">Reference proteome</keyword>
<organism evidence="3 4">
    <name type="scientific">Plutella xylostella</name>
    <name type="common">Diamondback moth</name>
    <name type="synonym">Plutella maculipennis</name>
    <dbReference type="NCBI Taxonomy" id="51655"/>
    <lineage>
        <taxon>Eukaryota</taxon>
        <taxon>Metazoa</taxon>
        <taxon>Ecdysozoa</taxon>
        <taxon>Arthropoda</taxon>
        <taxon>Hexapoda</taxon>
        <taxon>Insecta</taxon>
        <taxon>Pterygota</taxon>
        <taxon>Neoptera</taxon>
        <taxon>Endopterygota</taxon>
        <taxon>Lepidoptera</taxon>
        <taxon>Glossata</taxon>
        <taxon>Ditrysia</taxon>
        <taxon>Yponomeutoidea</taxon>
        <taxon>Plutellidae</taxon>
        <taxon>Plutella</taxon>
    </lineage>
</organism>
<protein>
    <submittedName>
        <fullName evidence="3">Uncharacterized protein</fullName>
    </submittedName>
</protein>
<feature type="domain" description="FP protein C-terminal" evidence="2">
    <location>
        <begin position="104"/>
        <end position="153"/>
    </location>
</feature>
<proteinExistence type="predicted"/>
<dbReference type="EMBL" id="JAHIBW010000003">
    <property type="protein sequence ID" value="KAG7312525.1"/>
    <property type="molecule type" value="Genomic_DNA"/>
</dbReference>
<dbReference type="Proteomes" id="UP000823941">
    <property type="component" value="Chromosome 3"/>
</dbReference>
<evidence type="ECO:0000313" key="3">
    <source>
        <dbReference type="EMBL" id="KAG7312525.1"/>
    </source>
</evidence>
<dbReference type="InterPro" id="IPR004941">
    <property type="entry name" value="FP_N"/>
</dbReference>
<reference evidence="3 4" key="1">
    <citation type="submission" date="2021-06" db="EMBL/GenBank/DDBJ databases">
        <title>A haploid diamondback moth (Plutella xylostella L.) genome assembly resolves 31 chromosomes and identifies a diamide resistance mutation.</title>
        <authorList>
            <person name="Ward C.M."/>
            <person name="Perry K.D."/>
            <person name="Baker G."/>
            <person name="Powis K."/>
            <person name="Heckel D.G."/>
            <person name="Baxter S.W."/>
        </authorList>
    </citation>
    <scope>NUCLEOTIDE SEQUENCE [LARGE SCALE GENOMIC DNA]</scope>
    <source>
        <strain evidence="3 4">LV</strain>
        <tissue evidence="3">Single pupa</tissue>
    </source>
</reference>
<dbReference type="InterPro" id="IPR057251">
    <property type="entry name" value="FP_C"/>
</dbReference>
<feature type="domain" description="FP protein N-terminal" evidence="1">
    <location>
        <begin position="8"/>
        <end position="98"/>
    </location>
</feature>
<accession>A0ABQ7R5H3</accession>